<proteinExistence type="predicted"/>
<reference evidence="1 2" key="1">
    <citation type="submission" date="2019-06" db="EMBL/GenBank/DDBJ databases">
        <authorList>
            <person name="Li J."/>
        </authorList>
    </citation>
    <scope>NUCLEOTIDE SEQUENCE [LARGE SCALE GENOMIC DNA]</scope>
    <source>
        <strain evidence="1 2">CGMCC 1.8012</strain>
    </source>
</reference>
<dbReference type="Proteomes" id="UP000304880">
    <property type="component" value="Unassembled WGS sequence"/>
</dbReference>
<comment type="caution">
    <text evidence="1">The sequence shown here is derived from an EMBL/GenBank/DDBJ whole genome shotgun (WGS) entry which is preliminary data.</text>
</comment>
<gene>
    <name evidence="1" type="ORF">FHD67_02725</name>
</gene>
<protein>
    <submittedName>
        <fullName evidence="1">Uncharacterized protein</fullName>
    </submittedName>
</protein>
<keyword evidence="2" id="KW-1185">Reference proteome</keyword>
<dbReference type="AlphaFoldDB" id="A0A5C4RBF2"/>
<accession>A0A5C4RBF2</accession>
<sequence length="193" mass="19682">MVETRTCGFKLAGEDKRISYVYDEDYHAENSTFRENMLGSKGGDCPSYVTIAYAAPDATSAQQKLFCLSYDKTTEQYLGFEEGAQNAYGLCKQPKRSFCERVNASTTAATSIAGFGSGVVGSAVGSTNVAGVSVVAHSSGAYILTGTSGYIAGTLGTIGTSALAVLTAPATIAGAAVSVVALGGAVYVCSGTN</sequence>
<evidence type="ECO:0000313" key="1">
    <source>
        <dbReference type="EMBL" id="TNH40981.1"/>
    </source>
</evidence>
<evidence type="ECO:0000313" key="2">
    <source>
        <dbReference type="Proteomes" id="UP000304880"/>
    </source>
</evidence>
<organism evidence="1 2">
    <name type="scientific">Paracoccus haeundaensis</name>
    <dbReference type="NCBI Taxonomy" id="225362"/>
    <lineage>
        <taxon>Bacteria</taxon>
        <taxon>Pseudomonadati</taxon>
        <taxon>Pseudomonadota</taxon>
        <taxon>Alphaproteobacteria</taxon>
        <taxon>Rhodobacterales</taxon>
        <taxon>Paracoccaceae</taxon>
        <taxon>Paracoccus</taxon>
    </lineage>
</organism>
<name>A0A5C4RBF2_9RHOB</name>
<dbReference type="EMBL" id="VDDC01000005">
    <property type="protein sequence ID" value="TNH40981.1"/>
    <property type="molecule type" value="Genomic_DNA"/>
</dbReference>